<evidence type="ECO:0000256" key="4">
    <source>
        <dbReference type="ARBA" id="ARBA00022989"/>
    </source>
</evidence>
<dbReference type="FunFam" id="2.60.40.10:FF:000204">
    <property type="entry name" value="Major histocompatibility complex, class I-related protein"/>
    <property type="match status" value="1"/>
</dbReference>
<keyword evidence="12" id="KW-1185">Reference proteome</keyword>
<name>A0A8C5QWW1_9ANUR</name>
<evidence type="ECO:0000256" key="6">
    <source>
        <dbReference type="ARBA" id="ARBA00023157"/>
    </source>
</evidence>
<evidence type="ECO:0000256" key="3">
    <source>
        <dbReference type="ARBA" id="ARBA00022729"/>
    </source>
</evidence>
<feature type="transmembrane region" description="Helical" evidence="9">
    <location>
        <begin position="323"/>
        <end position="344"/>
    </location>
</feature>
<keyword evidence="3" id="KW-0732">Signal</keyword>
<comment type="similarity">
    <text evidence="8">Belongs to the MHC class I family.</text>
</comment>
<dbReference type="Gene3D" id="2.60.40.10">
    <property type="entry name" value="Immunoglobulins"/>
    <property type="match status" value="1"/>
</dbReference>
<keyword evidence="6" id="KW-1015">Disulfide bond</keyword>
<dbReference type="InterPro" id="IPR003597">
    <property type="entry name" value="Ig_C1-set"/>
</dbReference>
<dbReference type="Pfam" id="PF00129">
    <property type="entry name" value="MHC_I"/>
    <property type="match status" value="1"/>
</dbReference>
<comment type="subcellular location">
    <subcellularLocation>
        <location evidence="1">Membrane</location>
        <topology evidence="1">Single-pass membrane protein</topology>
    </subcellularLocation>
</comment>
<dbReference type="GeneTree" id="ENSGT01120000271825"/>
<reference evidence="11" key="2">
    <citation type="submission" date="2025-09" db="UniProtKB">
        <authorList>
            <consortium name="Ensembl"/>
        </authorList>
    </citation>
    <scope>IDENTIFICATION</scope>
</reference>
<evidence type="ECO:0000259" key="10">
    <source>
        <dbReference type="PROSITE" id="PS50835"/>
    </source>
</evidence>
<dbReference type="GO" id="GO:0005615">
    <property type="term" value="C:extracellular space"/>
    <property type="evidence" value="ECO:0007669"/>
    <property type="project" value="TreeGrafter"/>
</dbReference>
<sequence>MCLSQVSLFDMCLSVSGHSLSDMCLSQVTLSLSDMCLSVSGHSLQYYHMGVSIPGHELPEFISVGYVDGIQITRYGSDTGRSVPVAPWMKKVENPDYWEEETQNGREAEKTYELNVKISMSRFNQTGGFHSFQEMYGCELRDDGSTRGYWQFGYDGKDFLSLDTERWVYYPITDLAQVSAQRWNSPEQRAGESAKYYLETDCIDWLRKYLEYGKEELERRVRPEVKVSSRPSGSAMKLHCQVYGFHPRDVDVHWKKNGMDIPSDEAKHVLPNSDGTYQLRVSVEVTPEDGASYSCYVDHSSLDEPLSVMWDPKTDGGNTGRRVAIICCVIVMAVLTVAFAVIVWRKMNSSGKFMKPVSYSSPSSDRTYSNPEYIGKKFQEKIPADNARSRSKIYY</sequence>
<dbReference type="OrthoDB" id="8936120at2759"/>
<keyword evidence="4 9" id="KW-1133">Transmembrane helix</keyword>
<dbReference type="GO" id="GO:0006955">
    <property type="term" value="P:immune response"/>
    <property type="evidence" value="ECO:0007669"/>
    <property type="project" value="TreeGrafter"/>
</dbReference>
<dbReference type="InterPro" id="IPR011162">
    <property type="entry name" value="MHC_I/II-like_Ag-recog"/>
</dbReference>
<dbReference type="FunFam" id="3.30.500.10:FF:000001">
    <property type="entry name" value="H-2 class I histocompatibility antigen, alpha chain"/>
    <property type="match status" value="1"/>
</dbReference>
<evidence type="ECO:0000256" key="8">
    <source>
        <dbReference type="RuleBase" id="RU004439"/>
    </source>
</evidence>
<dbReference type="SUPFAM" id="SSF54452">
    <property type="entry name" value="MHC antigen-recognition domain"/>
    <property type="match status" value="1"/>
</dbReference>
<dbReference type="PROSITE" id="PS00290">
    <property type="entry name" value="IG_MHC"/>
    <property type="match status" value="1"/>
</dbReference>
<protein>
    <recommendedName>
        <fullName evidence="10">Ig-like domain-containing protein</fullName>
    </recommendedName>
</protein>
<evidence type="ECO:0000256" key="7">
    <source>
        <dbReference type="ARBA" id="ARBA00023180"/>
    </source>
</evidence>
<dbReference type="Gene3D" id="3.30.500.10">
    <property type="entry name" value="MHC class I-like antigen recognition-like"/>
    <property type="match status" value="1"/>
</dbReference>
<evidence type="ECO:0000313" key="11">
    <source>
        <dbReference type="Ensembl" id="ENSLLEP00000043914.1"/>
    </source>
</evidence>
<dbReference type="InterPro" id="IPR001039">
    <property type="entry name" value="MHC_I_a_a1/a2"/>
</dbReference>
<evidence type="ECO:0000256" key="5">
    <source>
        <dbReference type="ARBA" id="ARBA00023136"/>
    </source>
</evidence>
<dbReference type="SUPFAM" id="SSF48726">
    <property type="entry name" value="Immunoglobulin"/>
    <property type="match status" value="1"/>
</dbReference>
<evidence type="ECO:0000256" key="1">
    <source>
        <dbReference type="ARBA" id="ARBA00004167"/>
    </source>
</evidence>
<proteinExistence type="inferred from homology"/>
<dbReference type="PRINTS" id="PR01638">
    <property type="entry name" value="MHCCLASSI"/>
</dbReference>
<dbReference type="InterPro" id="IPR013783">
    <property type="entry name" value="Ig-like_fold"/>
</dbReference>
<keyword evidence="5 9" id="KW-0472">Membrane</keyword>
<dbReference type="InterPro" id="IPR003006">
    <property type="entry name" value="Ig/MHC_CS"/>
</dbReference>
<dbReference type="GO" id="GO:0009897">
    <property type="term" value="C:external side of plasma membrane"/>
    <property type="evidence" value="ECO:0007669"/>
    <property type="project" value="TreeGrafter"/>
</dbReference>
<dbReference type="InterPro" id="IPR036179">
    <property type="entry name" value="Ig-like_dom_sf"/>
</dbReference>
<dbReference type="PROSITE" id="PS50835">
    <property type="entry name" value="IG_LIKE"/>
    <property type="match status" value="1"/>
</dbReference>
<dbReference type="InterPro" id="IPR050208">
    <property type="entry name" value="MHC_class-I_related"/>
</dbReference>
<feature type="domain" description="Ig-like" evidence="10">
    <location>
        <begin position="223"/>
        <end position="307"/>
    </location>
</feature>
<dbReference type="InterPro" id="IPR007110">
    <property type="entry name" value="Ig-like_dom"/>
</dbReference>
<organism evidence="11 12">
    <name type="scientific">Leptobrachium leishanense</name>
    <name type="common">Leishan spiny toad</name>
    <dbReference type="NCBI Taxonomy" id="445787"/>
    <lineage>
        <taxon>Eukaryota</taxon>
        <taxon>Metazoa</taxon>
        <taxon>Chordata</taxon>
        <taxon>Craniata</taxon>
        <taxon>Vertebrata</taxon>
        <taxon>Euteleostomi</taxon>
        <taxon>Amphibia</taxon>
        <taxon>Batrachia</taxon>
        <taxon>Anura</taxon>
        <taxon>Pelobatoidea</taxon>
        <taxon>Megophryidae</taxon>
        <taxon>Leptobrachium</taxon>
    </lineage>
</organism>
<accession>A0A8C5QWW1</accession>
<dbReference type="AlphaFoldDB" id="A0A8C5QWW1"/>
<reference evidence="11" key="1">
    <citation type="submission" date="2025-08" db="UniProtKB">
        <authorList>
            <consortium name="Ensembl"/>
        </authorList>
    </citation>
    <scope>IDENTIFICATION</scope>
</reference>
<dbReference type="PANTHER" id="PTHR16675">
    <property type="entry name" value="MHC CLASS I-RELATED"/>
    <property type="match status" value="1"/>
</dbReference>
<evidence type="ECO:0000256" key="9">
    <source>
        <dbReference type="SAM" id="Phobius"/>
    </source>
</evidence>
<evidence type="ECO:0000313" key="12">
    <source>
        <dbReference type="Proteomes" id="UP000694569"/>
    </source>
</evidence>
<dbReference type="Ensembl" id="ENSLLET00000045672.1">
    <property type="protein sequence ID" value="ENSLLEP00000043914.1"/>
    <property type="gene ID" value="ENSLLEG00000027907.1"/>
</dbReference>
<dbReference type="InterPro" id="IPR037055">
    <property type="entry name" value="MHC_I-like_Ag-recog_sf"/>
</dbReference>
<keyword evidence="7" id="KW-0325">Glycoprotein</keyword>
<dbReference type="InterPro" id="IPR011161">
    <property type="entry name" value="MHC_I-like_Ag-recog"/>
</dbReference>
<keyword evidence="2 9" id="KW-0812">Transmembrane</keyword>
<dbReference type="PANTHER" id="PTHR16675:SF286">
    <property type="entry name" value="MHC CLASS I ANTIGEN"/>
    <property type="match status" value="1"/>
</dbReference>
<dbReference type="Proteomes" id="UP000694569">
    <property type="component" value="Unplaced"/>
</dbReference>
<dbReference type="SMART" id="SM00407">
    <property type="entry name" value="IGc1"/>
    <property type="match status" value="1"/>
</dbReference>
<evidence type="ECO:0000256" key="2">
    <source>
        <dbReference type="ARBA" id="ARBA00022692"/>
    </source>
</evidence>
<dbReference type="Pfam" id="PF07654">
    <property type="entry name" value="C1-set"/>
    <property type="match status" value="1"/>
</dbReference>